<feature type="domain" description="DJ-1/PfpI" evidence="1">
    <location>
        <begin position="9"/>
        <end position="190"/>
    </location>
</feature>
<proteinExistence type="predicted"/>
<accession>A0A7T0G3A4</accession>
<reference evidence="3" key="1">
    <citation type="submission" date="2020-02" db="EMBL/GenBank/DDBJ databases">
        <title>Genomic and physiological characterization of two novel Nitrospinaceae genera.</title>
        <authorList>
            <person name="Mueller A.J."/>
            <person name="Jung M.-Y."/>
            <person name="Strachan C.R."/>
            <person name="Herbold C.W."/>
            <person name="Kirkegaard R.H."/>
            <person name="Daims H."/>
        </authorList>
    </citation>
    <scope>NUCLEOTIDE SEQUENCE [LARGE SCALE GENOMIC DNA]</scope>
</reference>
<dbReference type="AlphaFoldDB" id="A0A7T0G3A4"/>
<dbReference type="SUPFAM" id="SSF52317">
    <property type="entry name" value="Class I glutamine amidotransferase-like"/>
    <property type="match status" value="1"/>
</dbReference>
<dbReference type="Proteomes" id="UP000594464">
    <property type="component" value="Chromosome"/>
</dbReference>
<sequence length="201" mass="22000">MSRLAEEKKNILFVIPKDYYDEAQFENTYLPLKERGANCVIASSKWKEAVGMKTGRQMPDVLIVDAMEGITGDSYVAGGRGVRQIKGIFHGVVLIGGSGARNYLWKDDILRLLINDRYRSGFVLGAIGSAVPVISNAGLADNVELAVEDAPKTRKEIERTKAHISDSPFVHSDRIITAANAEQAGELVDAVEEEVLKTPLK</sequence>
<gene>
    <name evidence="2" type="ORF">G3M78_06410</name>
</gene>
<dbReference type="Pfam" id="PF01965">
    <property type="entry name" value="DJ-1_PfpI"/>
    <property type="match status" value="1"/>
</dbReference>
<evidence type="ECO:0000313" key="3">
    <source>
        <dbReference type="Proteomes" id="UP000594464"/>
    </source>
</evidence>
<evidence type="ECO:0000259" key="1">
    <source>
        <dbReference type="Pfam" id="PF01965"/>
    </source>
</evidence>
<name>A0A7T0G3A4_9BACT</name>
<dbReference type="EMBL" id="CP048620">
    <property type="protein sequence ID" value="QPJ65041.1"/>
    <property type="molecule type" value="Genomic_DNA"/>
</dbReference>
<dbReference type="InterPro" id="IPR002818">
    <property type="entry name" value="DJ-1/PfpI"/>
</dbReference>
<organism evidence="2 3">
    <name type="scientific">Candidatus Nitrohelix vancouverensis</name>
    <dbReference type="NCBI Taxonomy" id="2705534"/>
    <lineage>
        <taxon>Bacteria</taxon>
        <taxon>Pseudomonadati</taxon>
        <taxon>Nitrospinota/Tectimicrobiota group</taxon>
        <taxon>Nitrospinota</taxon>
        <taxon>Nitrospinia</taxon>
        <taxon>Nitrospinales</taxon>
        <taxon>Nitrospinaceae</taxon>
        <taxon>Candidatus Nitrohelix</taxon>
    </lineage>
</organism>
<dbReference type="KEGG" id="nva:G3M78_06410"/>
<dbReference type="InterPro" id="IPR029062">
    <property type="entry name" value="Class_I_gatase-like"/>
</dbReference>
<dbReference type="Gene3D" id="3.40.50.880">
    <property type="match status" value="1"/>
</dbReference>
<evidence type="ECO:0000313" key="2">
    <source>
        <dbReference type="EMBL" id="QPJ65041.1"/>
    </source>
</evidence>
<protein>
    <recommendedName>
        <fullName evidence="1">DJ-1/PfpI domain-containing protein</fullName>
    </recommendedName>
</protein>